<proteinExistence type="predicted"/>
<evidence type="ECO:0000256" key="1">
    <source>
        <dbReference type="ARBA" id="ARBA00004651"/>
    </source>
</evidence>
<dbReference type="Proteomes" id="UP000288024">
    <property type="component" value="Unassembled WGS sequence"/>
</dbReference>
<keyword evidence="5 6" id="KW-0472">Membrane</keyword>
<dbReference type="GO" id="GO:0005886">
    <property type="term" value="C:plasma membrane"/>
    <property type="evidence" value="ECO:0007669"/>
    <property type="project" value="UniProtKB-SubCell"/>
</dbReference>
<gene>
    <name evidence="8" type="ORF">EM808_20780</name>
</gene>
<dbReference type="PANTHER" id="PTHR33545">
    <property type="entry name" value="UPF0750 MEMBRANE PROTEIN YITT-RELATED"/>
    <property type="match status" value="1"/>
</dbReference>
<dbReference type="Gene3D" id="3.30.70.120">
    <property type="match status" value="1"/>
</dbReference>
<keyword evidence="9" id="KW-1185">Reference proteome</keyword>
<feature type="transmembrane region" description="Helical" evidence="6">
    <location>
        <begin position="52"/>
        <end position="71"/>
    </location>
</feature>
<dbReference type="InterPro" id="IPR003740">
    <property type="entry name" value="YitT"/>
</dbReference>
<accession>A0A3S2TS77</accession>
<keyword evidence="3 6" id="KW-0812">Transmembrane</keyword>
<evidence type="ECO:0000259" key="7">
    <source>
        <dbReference type="Pfam" id="PF10035"/>
    </source>
</evidence>
<reference evidence="8 9" key="1">
    <citation type="submission" date="2019-01" db="EMBL/GenBank/DDBJ databases">
        <title>Bacillus sp. M5HDSG1-1, whole genome shotgun sequence.</title>
        <authorList>
            <person name="Tuo L."/>
        </authorList>
    </citation>
    <scope>NUCLEOTIDE SEQUENCE [LARGE SCALE GENOMIC DNA]</scope>
    <source>
        <strain evidence="8 9">M5HDSG1-1</strain>
    </source>
</reference>
<feature type="transmembrane region" description="Helical" evidence="6">
    <location>
        <begin position="103"/>
        <end position="124"/>
    </location>
</feature>
<organism evidence="8 9">
    <name type="scientific">Niallia taxi</name>
    <dbReference type="NCBI Taxonomy" id="2499688"/>
    <lineage>
        <taxon>Bacteria</taxon>
        <taxon>Bacillati</taxon>
        <taxon>Bacillota</taxon>
        <taxon>Bacilli</taxon>
        <taxon>Bacillales</taxon>
        <taxon>Bacillaceae</taxon>
        <taxon>Niallia</taxon>
    </lineage>
</organism>
<evidence type="ECO:0000256" key="4">
    <source>
        <dbReference type="ARBA" id="ARBA00022989"/>
    </source>
</evidence>
<dbReference type="InterPro" id="IPR051461">
    <property type="entry name" value="UPF0750_membrane"/>
</dbReference>
<evidence type="ECO:0000313" key="8">
    <source>
        <dbReference type="EMBL" id="RVT58800.1"/>
    </source>
</evidence>
<comment type="subcellular location">
    <subcellularLocation>
        <location evidence="1">Cell membrane</location>
        <topology evidence="1">Multi-pass membrane protein</topology>
    </subcellularLocation>
</comment>
<dbReference type="EMBL" id="RZTZ01000011">
    <property type="protein sequence ID" value="RVT58800.1"/>
    <property type="molecule type" value="Genomic_DNA"/>
</dbReference>
<dbReference type="CDD" id="cd16380">
    <property type="entry name" value="YitT_C"/>
    <property type="match status" value="1"/>
</dbReference>
<dbReference type="RefSeq" id="WP_127740375.1">
    <property type="nucleotide sequence ID" value="NZ_RZTZ01000011.1"/>
</dbReference>
<evidence type="ECO:0000256" key="3">
    <source>
        <dbReference type="ARBA" id="ARBA00022692"/>
    </source>
</evidence>
<dbReference type="Pfam" id="PF02588">
    <property type="entry name" value="YitT_membrane"/>
    <property type="match status" value="1"/>
</dbReference>
<evidence type="ECO:0000256" key="2">
    <source>
        <dbReference type="ARBA" id="ARBA00022475"/>
    </source>
</evidence>
<keyword evidence="2" id="KW-1003">Cell membrane</keyword>
<dbReference type="InterPro" id="IPR015867">
    <property type="entry name" value="N-reg_PII/ATP_PRibTrfase_C"/>
</dbReference>
<protein>
    <submittedName>
        <fullName evidence="8">YitT family protein</fullName>
    </submittedName>
</protein>
<dbReference type="PIRSF" id="PIRSF006483">
    <property type="entry name" value="Membrane_protein_YitT"/>
    <property type="match status" value="1"/>
</dbReference>
<evidence type="ECO:0000256" key="5">
    <source>
        <dbReference type="ARBA" id="ARBA00023136"/>
    </source>
</evidence>
<comment type="caution">
    <text evidence="8">The sequence shown here is derived from an EMBL/GenBank/DDBJ whole genome shotgun (WGS) entry which is preliminary data.</text>
</comment>
<dbReference type="PANTHER" id="PTHR33545:SF9">
    <property type="entry name" value="UPF0750 MEMBRANE PROTEIN YITE"/>
    <property type="match status" value="1"/>
</dbReference>
<evidence type="ECO:0000313" key="9">
    <source>
        <dbReference type="Proteomes" id="UP000288024"/>
    </source>
</evidence>
<sequence>MNQIKYYTSLVVGTLIISLSFTLLQGPNQIASGGLTGASLIISNILHLPSSMVLWGATVFLLLACSYFLGIQSLMKSIVGSLLIPLFVYLTNGMPILTNDPLLASIFGGLGVGIGLGIVFRAGGNTGGFTLIAQLLFQLKSVKHSTTVLCLDALVMIAGGIVFSPENALYALVGAFITRKTMDVIQGNKKGSKVAYIISSKEYEHEISNKVLHRLDRGITKLTGSGGYTNTERIIMMIVLDPSKVNELKNLVQSIDHQAFIIMSDATEVFGEGFNSAGLSLGKG</sequence>
<keyword evidence="4 6" id="KW-1133">Transmembrane helix</keyword>
<dbReference type="InterPro" id="IPR019264">
    <property type="entry name" value="DUF2179"/>
</dbReference>
<dbReference type="AlphaFoldDB" id="A0A3S2TS77"/>
<dbReference type="Pfam" id="PF10035">
    <property type="entry name" value="DUF2179"/>
    <property type="match status" value="1"/>
</dbReference>
<feature type="transmembrane region" description="Helical" evidence="6">
    <location>
        <begin position="78"/>
        <end position="97"/>
    </location>
</feature>
<name>A0A3S2TS77_9BACI</name>
<feature type="domain" description="DUF2179" evidence="7">
    <location>
        <begin position="217"/>
        <end position="271"/>
    </location>
</feature>
<evidence type="ECO:0000256" key="6">
    <source>
        <dbReference type="SAM" id="Phobius"/>
    </source>
</evidence>
<feature type="transmembrane region" description="Helical" evidence="6">
    <location>
        <begin position="6"/>
        <end position="23"/>
    </location>
</feature>